<accession>A0A2M7H4N3</accession>
<sequence>MKKIDFQDALDHLHESFGTLHTGRATPAMVDQVMVQAYGSMMKLQEVASISVPEPQMILIQPWDKTVVKAIETSIRESDLQLNPVVDGEQIRIAVPQLTEEKRRELVKIMNEKAEEARIHVRQIREEEMKSLKEQEKSGKISEDDLFRMEKEVQSLVDQVNKEIKEASEQKESDLMKI</sequence>
<evidence type="ECO:0000313" key="7">
    <source>
        <dbReference type="Proteomes" id="UP000230292"/>
    </source>
</evidence>
<dbReference type="EMBL" id="PFGC01000019">
    <property type="protein sequence ID" value="PIW37180.1"/>
    <property type="molecule type" value="Genomic_DNA"/>
</dbReference>
<name>A0A2M7H4N3_9BACT</name>
<keyword evidence="3" id="KW-0963">Cytoplasm</keyword>
<dbReference type="PANTHER" id="PTHR20982:SF3">
    <property type="entry name" value="MITOCHONDRIAL RIBOSOME RECYCLING FACTOR PSEUDO 1"/>
    <property type="match status" value="1"/>
</dbReference>
<evidence type="ECO:0000256" key="4">
    <source>
        <dbReference type="SAM" id="Coils"/>
    </source>
</evidence>
<dbReference type="CDD" id="cd00520">
    <property type="entry name" value="RRF"/>
    <property type="match status" value="1"/>
</dbReference>
<dbReference type="HAMAP" id="MF_00040">
    <property type="entry name" value="RRF"/>
    <property type="match status" value="1"/>
</dbReference>
<dbReference type="InterPro" id="IPR023584">
    <property type="entry name" value="Ribosome_recyc_fac_dom"/>
</dbReference>
<dbReference type="InterPro" id="IPR036191">
    <property type="entry name" value="RRF_sf"/>
</dbReference>
<evidence type="ECO:0000256" key="3">
    <source>
        <dbReference type="HAMAP-Rule" id="MF_00040"/>
    </source>
</evidence>
<dbReference type="Gene3D" id="1.10.132.20">
    <property type="entry name" value="Ribosome-recycling factor"/>
    <property type="match status" value="1"/>
</dbReference>
<evidence type="ECO:0000259" key="5">
    <source>
        <dbReference type="Pfam" id="PF01765"/>
    </source>
</evidence>
<dbReference type="GO" id="GO:0043023">
    <property type="term" value="F:ribosomal large subunit binding"/>
    <property type="evidence" value="ECO:0007669"/>
    <property type="project" value="TreeGrafter"/>
</dbReference>
<feature type="coiled-coil region" evidence="4">
    <location>
        <begin position="107"/>
        <end position="177"/>
    </location>
</feature>
<dbReference type="GO" id="GO:0006415">
    <property type="term" value="P:translational termination"/>
    <property type="evidence" value="ECO:0007669"/>
    <property type="project" value="UniProtKB-UniRule"/>
</dbReference>
<dbReference type="Gene3D" id="3.30.1360.40">
    <property type="match status" value="1"/>
</dbReference>
<dbReference type="InterPro" id="IPR002661">
    <property type="entry name" value="Ribosome_recyc_fac"/>
</dbReference>
<reference evidence="6 7" key="1">
    <citation type="submission" date="2017-09" db="EMBL/GenBank/DDBJ databases">
        <title>Depth-based differentiation of microbial function through sediment-hosted aquifers and enrichment of novel symbionts in the deep terrestrial subsurface.</title>
        <authorList>
            <person name="Probst A.J."/>
            <person name="Ladd B."/>
            <person name="Jarett J.K."/>
            <person name="Geller-Mcgrath D.E."/>
            <person name="Sieber C.M."/>
            <person name="Emerson J.B."/>
            <person name="Anantharaman K."/>
            <person name="Thomas B.C."/>
            <person name="Malmstrom R."/>
            <person name="Stieglmeier M."/>
            <person name="Klingl A."/>
            <person name="Woyke T."/>
            <person name="Ryan C.M."/>
            <person name="Banfield J.F."/>
        </authorList>
    </citation>
    <scope>NUCLEOTIDE SEQUENCE [LARGE SCALE GENOMIC DNA]</scope>
    <source>
        <strain evidence="6">CG15_BIG_FIL_POST_REV_8_21_14_020_45_12</strain>
    </source>
</reference>
<keyword evidence="4" id="KW-0175">Coiled coil</keyword>
<comment type="caution">
    <text evidence="6">The sequence shown here is derived from an EMBL/GenBank/DDBJ whole genome shotgun (WGS) entry which is preliminary data.</text>
</comment>
<dbReference type="Pfam" id="PF01765">
    <property type="entry name" value="RRF"/>
    <property type="match status" value="1"/>
</dbReference>
<comment type="similarity">
    <text evidence="1 3">Belongs to the RRF family.</text>
</comment>
<dbReference type="SUPFAM" id="SSF55194">
    <property type="entry name" value="Ribosome recycling factor, RRF"/>
    <property type="match status" value="1"/>
</dbReference>
<comment type="subcellular location">
    <subcellularLocation>
        <location evidence="3">Cytoplasm</location>
    </subcellularLocation>
</comment>
<evidence type="ECO:0000256" key="2">
    <source>
        <dbReference type="ARBA" id="ARBA00022917"/>
    </source>
</evidence>
<dbReference type="NCBIfam" id="TIGR00496">
    <property type="entry name" value="frr"/>
    <property type="match status" value="1"/>
</dbReference>
<keyword evidence="2 3" id="KW-0648">Protein biosynthesis</keyword>
<proteinExistence type="inferred from homology"/>
<dbReference type="GO" id="GO:0005737">
    <property type="term" value="C:cytoplasm"/>
    <property type="evidence" value="ECO:0007669"/>
    <property type="project" value="UniProtKB-SubCell"/>
</dbReference>
<dbReference type="FunFam" id="3.30.1360.40:FF:000001">
    <property type="entry name" value="Ribosome-recycling factor"/>
    <property type="match status" value="1"/>
</dbReference>
<dbReference type="Proteomes" id="UP000230292">
    <property type="component" value="Unassembled WGS sequence"/>
</dbReference>
<dbReference type="PANTHER" id="PTHR20982">
    <property type="entry name" value="RIBOSOME RECYCLING FACTOR"/>
    <property type="match status" value="1"/>
</dbReference>
<dbReference type="AlphaFoldDB" id="A0A2M7H4N3"/>
<evidence type="ECO:0000256" key="1">
    <source>
        <dbReference type="ARBA" id="ARBA00005912"/>
    </source>
</evidence>
<comment type="function">
    <text evidence="3">Responsible for the release of ribosomes from messenger RNA at the termination of protein biosynthesis. May increase the efficiency of translation by recycling ribosomes from one round of translation to another.</text>
</comment>
<organism evidence="6 7">
    <name type="scientific">Candidatus Kerfeldbacteria bacterium CG15_BIG_FIL_POST_REV_8_21_14_020_45_12</name>
    <dbReference type="NCBI Taxonomy" id="2014247"/>
    <lineage>
        <taxon>Bacteria</taxon>
        <taxon>Candidatus Kerfeldiibacteriota</taxon>
    </lineage>
</organism>
<protein>
    <recommendedName>
        <fullName evidence="3">Ribosome-recycling factor</fullName>
        <shortName evidence="3">RRF</shortName>
    </recommendedName>
    <alternativeName>
        <fullName evidence="3">Ribosome-releasing factor</fullName>
    </alternativeName>
</protein>
<feature type="domain" description="Ribosome recycling factor" evidence="5">
    <location>
        <begin position="14"/>
        <end position="176"/>
    </location>
</feature>
<gene>
    <name evidence="3" type="primary">frr</name>
    <name evidence="6" type="ORF">COW24_01395</name>
</gene>
<evidence type="ECO:0000313" key="6">
    <source>
        <dbReference type="EMBL" id="PIW37180.1"/>
    </source>
</evidence>